<dbReference type="Gene3D" id="2.60.40.640">
    <property type="match status" value="1"/>
</dbReference>
<dbReference type="PANTHER" id="PTHR12507">
    <property type="entry name" value="REDUCED GROWTH PHENOTYPE 1 RGP1, YEAST -RELATED"/>
    <property type="match status" value="1"/>
</dbReference>
<evidence type="ECO:0000313" key="2">
    <source>
        <dbReference type="EMBL" id="KIY44985.1"/>
    </source>
</evidence>
<feature type="region of interest" description="Disordered" evidence="1">
    <location>
        <begin position="738"/>
        <end position="762"/>
    </location>
</feature>
<protein>
    <submittedName>
        <fullName evidence="2">Rgp1-domain-containing protein</fullName>
    </submittedName>
</protein>
<feature type="region of interest" description="Disordered" evidence="1">
    <location>
        <begin position="38"/>
        <end position="118"/>
    </location>
</feature>
<feature type="compositionally biased region" description="Polar residues" evidence="1">
    <location>
        <begin position="88"/>
        <end position="98"/>
    </location>
</feature>
<dbReference type="OrthoDB" id="1918at2759"/>
<feature type="compositionally biased region" description="Basic and acidic residues" evidence="1">
    <location>
        <begin position="791"/>
        <end position="803"/>
    </location>
</feature>
<organism evidence="2 3">
    <name type="scientific">Fistulina hepatica ATCC 64428</name>
    <dbReference type="NCBI Taxonomy" id="1128425"/>
    <lineage>
        <taxon>Eukaryota</taxon>
        <taxon>Fungi</taxon>
        <taxon>Dikarya</taxon>
        <taxon>Basidiomycota</taxon>
        <taxon>Agaricomycotina</taxon>
        <taxon>Agaricomycetes</taxon>
        <taxon>Agaricomycetidae</taxon>
        <taxon>Agaricales</taxon>
        <taxon>Fistulinaceae</taxon>
        <taxon>Fistulina</taxon>
    </lineage>
</organism>
<feature type="region of interest" description="Disordered" evidence="1">
    <location>
        <begin position="160"/>
        <end position="182"/>
    </location>
</feature>
<feature type="compositionally biased region" description="Low complexity" evidence="1">
    <location>
        <begin position="744"/>
        <end position="755"/>
    </location>
</feature>
<feature type="compositionally biased region" description="Polar residues" evidence="1">
    <location>
        <begin position="162"/>
        <end position="176"/>
    </location>
</feature>
<feature type="region of interest" description="Disordered" evidence="1">
    <location>
        <begin position="325"/>
        <end position="356"/>
    </location>
</feature>
<reference evidence="2 3" key="1">
    <citation type="journal article" date="2015" name="Fungal Genet. Biol.">
        <title>Evolution of novel wood decay mechanisms in Agaricales revealed by the genome sequences of Fistulina hepatica and Cylindrobasidium torrendii.</title>
        <authorList>
            <person name="Floudas D."/>
            <person name="Held B.W."/>
            <person name="Riley R."/>
            <person name="Nagy L.G."/>
            <person name="Koehler G."/>
            <person name="Ransdell A.S."/>
            <person name="Younus H."/>
            <person name="Chow J."/>
            <person name="Chiniquy J."/>
            <person name="Lipzen A."/>
            <person name="Tritt A."/>
            <person name="Sun H."/>
            <person name="Haridas S."/>
            <person name="LaButti K."/>
            <person name="Ohm R.A."/>
            <person name="Kues U."/>
            <person name="Blanchette R.A."/>
            <person name="Grigoriev I.V."/>
            <person name="Minto R.E."/>
            <person name="Hibbett D.S."/>
        </authorList>
    </citation>
    <scope>NUCLEOTIDE SEQUENCE [LARGE SCALE GENOMIC DNA]</scope>
    <source>
        <strain evidence="2 3">ATCC 64428</strain>
    </source>
</reference>
<dbReference type="Pfam" id="PF08737">
    <property type="entry name" value="Rgp1"/>
    <property type="match status" value="1"/>
</dbReference>
<feature type="region of interest" description="Disordered" evidence="1">
    <location>
        <begin position="229"/>
        <end position="264"/>
    </location>
</feature>
<keyword evidence="3" id="KW-1185">Reference proteome</keyword>
<feature type="compositionally biased region" description="Low complexity" evidence="1">
    <location>
        <begin position="234"/>
        <end position="248"/>
    </location>
</feature>
<feature type="compositionally biased region" description="Low complexity" evidence="1">
    <location>
        <begin position="74"/>
        <end position="87"/>
    </location>
</feature>
<dbReference type="EMBL" id="KN882063">
    <property type="protein sequence ID" value="KIY44985.1"/>
    <property type="molecule type" value="Genomic_DNA"/>
</dbReference>
<feature type="region of interest" description="Disordered" evidence="1">
    <location>
        <begin position="785"/>
        <end position="864"/>
    </location>
</feature>
<feature type="compositionally biased region" description="Polar residues" evidence="1">
    <location>
        <begin position="826"/>
        <end position="839"/>
    </location>
</feature>
<accession>A0A0D7A2N6</accession>
<feature type="compositionally biased region" description="Low complexity" evidence="1">
    <location>
        <begin position="334"/>
        <end position="356"/>
    </location>
</feature>
<dbReference type="AlphaFoldDB" id="A0A0D7A2N6"/>
<proteinExistence type="predicted"/>
<gene>
    <name evidence="2" type="ORF">FISHEDRAFT_50314</name>
</gene>
<evidence type="ECO:0000256" key="1">
    <source>
        <dbReference type="SAM" id="MobiDB-lite"/>
    </source>
</evidence>
<sequence>MSGTEVVGGDCGIHVVVSPSQSSYFAGEPFSVTITFTNIRPPATGPSKPASSRHKRSAHSISSAPLARPPTSPRTPRSSVLPRTSTSHQHPSNENTSIRKGLSADEETGELSDSPAGKLAQRRNKLLAKSLSVVILPESVSETTSSQSAVQSHFPDLAFTETPLQSPHPSTFQRSDSLPLAADHPHARKNSVLDGQLQLRDVLSPPPLSSPSASTSSFSLVLDPISEGISRPNSSGLPSSSSVVSLPSTRPLRPSHLGLGHPPSRNSFSRSAFSSTFVHHNAELILYSYAQLSGTFTLTPLPNVPGTAEQEQTLRFLRSRLHRQTIGGGSMDISSPYSRRPPSSSSIRQRSHSRSSSFSSGFLSTLLSPAVSVSPSHRSTGSFSARPGVGLGLGLPSPSPLSPAFHLSPPDLDEDVDAEAPLPTLELQPAMLAVDLTLLPGESRSYSYSLTLPDNLPPTFKGRCVKFSYELVVSICRATSGAGTGSNSSSRTMKIPIRVYNHASVRPARPYDLLWPIGRRIHPLPPEYAGKVDEGASKLVVRRRETLFAPASEGDLDDLRQYAQRLIESLPERTSDAPPARSHFIGHLPPLLGYVPASVSDMALMAEEERESGGMTGCREAVEILTRNHKKASFDVNKDNVNVAVLTLAKSAYRLGETVIGVVEINQRLSRSRVLQLSAFLETQEILPSVIRPASNLRAMRKVHAEHFSSFVGSTLRTTFALDIPSDATPGFEVAVSSPGNVTPSSASSALGSPSVAKPSVTKPGGLEWKVRLCLAVAIAEQNSHSGTEGVRFKAMERDEPRGEWGSSWRATQDIAPMEKTRPPTLHTSRQQPPTNGHAGSTADDDDCDEYDGIKPNRAGGVGRGVDYGGGEEMHRPGHYGWRPLQVETVECEVPVKVWPGNTVFKAVDVVFDV</sequence>
<dbReference type="Proteomes" id="UP000054144">
    <property type="component" value="Unassembled WGS sequence"/>
</dbReference>
<dbReference type="InterPro" id="IPR014752">
    <property type="entry name" value="Arrestin-like_C"/>
</dbReference>
<dbReference type="InterPro" id="IPR014848">
    <property type="entry name" value="Rgp1"/>
</dbReference>
<name>A0A0D7A2N6_9AGAR</name>
<evidence type="ECO:0000313" key="3">
    <source>
        <dbReference type="Proteomes" id="UP000054144"/>
    </source>
</evidence>